<dbReference type="RefSeq" id="WP_205256972.1">
    <property type="nucleotide sequence ID" value="NZ_BAAAPV010000004.1"/>
</dbReference>
<keyword evidence="4 6" id="KW-0808">Transferase</keyword>
<feature type="binding site" evidence="6">
    <location>
        <position position="74"/>
    </location>
    <ligand>
        <name>S-adenosyl-L-methionine</name>
        <dbReference type="ChEBI" id="CHEBI:59789"/>
    </ligand>
</feature>
<dbReference type="Gene3D" id="3.40.50.150">
    <property type="entry name" value="Vaccinia Virus protein VP39"/>
    <property type="match status" value="1"/>
</dbReference>
<evidence type="ECO:0000313" key="8">
    <source>
        <dbReference type="Proteomes" id="UP000663801"/>
    </source>
</evidence>
<dbReference type="GO" id="GO:0070043">
    <property type="term" value="F:rRNA (guanine-N7-)-methyltransferase activity"/>
    <property type="evidence" value="ECO:0007669"/>
    <property type="project" value="UniProtKB-UniRule"/>
</dbReference>
<dbReference type="SUPFAM" id="SSF53335">
    <property type="entry name" value="S-adenosyl-L-methionine-dependent methyltransferases"/>
    <property type="match status" value="1"/>
</dbReference>
<dbReference type="EC" id="2.1.1.-" evidence="6"/>
<dbReference type="Proteomes" id="UP000663801">
    <property type="component" value="Unassembled WGS sequence"/>
</dbReference>
<protein>
    <recommendedName>
        <fullName evidence="6">Ribosomal RNA small subunit methyltransferase G</fullName>
        <ecNumber evidence="6">2.1.1.-</ecNumber>
    </recommendedName>
    <alternativeName>
        <fullName evidence="6">16S rRNA 7-methylguanosine methyltransferase</fullName>
        <shortName evidence="6">16S rRNA m7G methyltransferase</shortName>
    </alternativeName>
</protein>
<dbReference type="NCBIfam" id="TIGR00138">
    <property type="entry name" value="rsmG_gidB"/>
    <property type="match status" value="1"/>
</dbReference>
<keyword evidence="3 6" id="KW-0489">Methyltransferase</keyword>
<comment type="caution">
    <text evidence="7">The sequence shown here is derived from an EMBL/GenBank/DDBJ whole genome shotgun (WGS) entry which is preliminary data.</text>
</comment>
<comment type="similarity">
    <text evidence="6">Belongs to the methyltransferase superfamily. RNA methyltransferase RsmG family.</text>
</comment>
<dbReference type="InterPro" id="IPR003682">
    <property type="entry name" value="rRNA_ssu_MeTfrase_G"/>
</dbReference>
<keyword evidence="8" id="KW-1185">Reference proteome</keyword>
<feature type="binding site" evidence="6">
    <location>
        <position position="69"/>
    </location>
    <ligand>
        <name>S-adenosyl-L-methionine</name>
        <dbReference type="ChEBI" id="CHEBI:59789"/>
    </ligand>
</feature>
<reference evidence="7" key="1">
    <citation type="submission" date="2021-01" db="EMBL/GenBank/DDBJ databases">
        <title>KCTC 19127 draft genome.</title>
        <authorList>
            <person name="An D."/>
        </authorList>
    </citation>
    <scope>NUCLEOTIDE SEQUENCE</scope>
    <source>
        <strain evidence="7">KCTC 19127</strain>
    </source>
</reference>
<evidence type="ECO:0000256" key="5">
    <source>
        <dbReference type="ARBA" id="ARBA00022691"/>
    </source>
</evidence>
<keyword evidence="1 6" id="KW-0963">Cytoplasm</keyword>
<evidence type="ECO:0000256" key="1">
    <source>
        <dbReference type="ARBA" id="ARBA00022490"/>
    </source>
</evidence>
<dbReference type="GO" id="GO:0005829">
    <property type="term" value="C:cytosol"/>
    <property type="evidence" value="ECO:0007669"/>
    <property type="project" value="TreeGrafter"/>
</dbReference>
<dbReference type="InterPro" id="IPR029063">
    <property type="entry name" value="SAM-dependent_MTases_sf"/>
</dbReference>
<dbReference type="Pfam" id="PF02527">
    <property type="entry name" value="GidB"/>
    <property type="match status" value="1"/>
</dbReference>
<dbReference type="PANTHER" id="PTHR31760">
    <property type="entry name" value="S-ADENOSYL-L-METHIONINE-DEPENDENT METHYLTRANSFERASES SUPERFAMILY PROTEIN"/>
    <property type="match status" value="1"/>
</dbReference>
<name>A0A938YLC2_9ACTN</name>
<comment type="subcellular location">
    <subcellularLocation>
        <location evidence="6">Cytoplasm</location>
    </subcellularLocation>
</comment>
<keyword evidence="5 6" id="KW-0949">S-adenosyl-L-methionine</keyword>
<proteinExistence type="inferred from homology"/>
<accession>A0A938YLC2</accession>
<evidence type="ECO:0000313" key="7">
    <source>
        <dbReference type="EMBL" id="MBM9476808.1"/>
    </source>
</evidence>
<dbReference type="HAMAP" id="MF_00074">
    <property type="entry name" value="16SrRNA_methyltr_G"/>
    <property type="match status" value="1"/>
</dbReference>
<comment type="caution">
    <text evidence="6">Lacks conserved residue(s) required for the propagation of feature annotation.</text>
</comment>
<gene>
    <name evidence="6 7" type="primary">rsmG</name>
    <name evidence="7" type="ORF">JL107_10155</name>
</gene>
<dbReference type="AlphaFoldDB" id="A0A938YLC2"/>
<keyword evidence="2 6" id="KW-0698">rRNA processing</keyword>
<evidence type="ECO:0000256" key="3">
    <source>
        <dbReference type="ARBA" id="ARBA00022603"/>
    </source>
</evidence>
<evidence type="ECO:0000256" key="4">
    <source>
        <dbReference type="ARBA" id="ARBA00022679"/>
    </source>
</evidence>
<evidence type="ECO:0000256" key="2">
    <source>
        <dbReference type="ARBA" id="ARBA00022552"/>
    </source>
</evidence>
<comment type="function">
    <text evidence="6">Specifically methylates the N7 position of a guanine in 16S rRNA.</text>
</comment>
<feature type="binding site" evidence="6">
    <location>
        <position position="136"/>
    </location>
    <ligand>
        <name>S-adenosyl-L-methionine</name>
        <dbReference type="ChEBI" id="CHEBI:59789"/>
    </ligand>
</feature>
<dbReference type="EMBL" id="JAERWL010000008">
    <property type="protein sequence ID" value="MBM9476808.1"/>
    <property type="molecule type" value="Genomic_DNA"/>
</dbReference>
<sequence>MEVEPSAAAAVFGERLELARRYVELLATEGVIRGLIGPREPDRLWSRHVLNSAVLAEMVPDGAVVVDIGSGAGLPGIPLVLAHPTCRVVLVEPLARRVQFLTEVVEELGLDRCTVIRGRADEVIDACGGADVVTSRAVAPLAKLATWSAPLLRLGGELMALKGSSAAEEIDRDRSAVGRTGIADLRVRTVGLDIVDPPTLVVHGRMERVAQGRRGAGRGTRRP</sequence>
<evidence type="ECO:0000256" key="6">
    <source>
        <dbReference type="HAMAP-Rule" id="MF_00074"/>
    </source>
</evidence>
<organism evidence="7 8">
    <name type="scientific">Nakamurella flavida</name>
    <dbReference type="NCBI Taxonomy" id="363630"/>
    <lineage>
        <taxon>Bacteria</taxon>
        <taxon>Bacillati</taxon>
        <taxon>Actinomycetota</taxon>
        <taxon>Actinomycetes</taxon>
        <taxon>Nakamurellales</taxon>
        <taxon>Nakamurellaceae</taxon>
        <taxon>Nakamurella</taxon>
    </lineage>
</organism>
<dbReference type="PANTHER" id="PTHR31760:SF0">
    <property type="entry name" value="S-ADENOSYL-L-METHIONINE-DEPENDENT METHYLTRANSFERASES SUPERFAMILY PROTEIN"/>
    <property type="match status" value="1"/>
</dbReference>
<dbReference type="CDD" id="cd02440">
    <property type="entry name" value="AdoMet_MTases"/>
    <property type="match status" value="1"/>
</dbReference>